<evidence type="ECO:0000256" key="1">
    <source>
        <dbReference type="SAM" id="SignalP"/>
    </source>
</evidence>
<dbReference type="PANTHER" id="PTHR33395">
    <property type="entry name" value="TRANSCRIPTASE, PUTATIVE-RELATED-RELATED"/>
    <property type="match status" value="1"/>
</dbReference>
<dbReference type="OMA" id="HFHASKR"/>
<evidence type="ECO:0000313" key="4">
    <source>
        <dbReference type="Proteomes" id="UP000887568"/>
    </source>
</evidence>
<proteinExistence type="predicted"/>
<dbReference type="Pfam" id="PF14529">
    <property type="entry name" value="Exo_endo_phos_2"/>
    <property type="match status" value="1"/>
</dbReference>
<dbReference type="InterPro" id="IPR005135">
    <property type="entry name" value="Endo/exonuclease/phosphatase"/>
</dbReference>
<reference evidence="3" key="1">
    <citation type="submission" date="2022-11" db="UniProtKB">
        <authorList>
            <consortium name="EnsemblMetazoa"/>
        </authorList>
    </citation>
    <scope>IDENTIFICATION</scope>
</reference>
<evidence type="ECO:0000313" key="3">
    <source>
        <dbReference type="EnsemblMetazoa" id="XP_038046708.1"/>
    </source>
</evidence>
<feature type="signal peptide" evidence="1">
    <location>
        <begin position="1"/>
        <end position="23"/>
    </location>
</feature>
<dbReference type="Gene3D" id="3.60.10.10">
    <property type="entry name" value="Endonuclease/exonuclease/phosphatase"/>
    <property type="match status" value="1"/>
</dbReference>
<dbReference type="Proteomes" id="UP000887568">
    <property type="component" value="Unplaced"/>
</dbReference>
<dbReference type="InterPro" id="IPR036691">
    <property type="entry name" value="Endo/exonu/phosph_ase_sf"/>
</dbReference>
<accession>A0A913Z4E8</accession>
<evidence type="ECO:0000259" key="2">
    <source>
        <dbReference type="Pfam" id="PF14529"/>
    </source>
</evidence>
<organism evidence="3 4">
    <name type="scientific">Patiria miniata</name>
    <name type="common">Bat star</name>
    <name type="synonym">Asterina miniata</name>
    <dbReference type="NCBI Taxonomy" id="46514"/>
    <lineage>
        <taxon>Eukaryota</taxon>
        <taxon>Metazoa</taxon>
        <taxon>Echinodermata</taxon>
        <taxon>Eleutherozoa</taxon>
        <taxon>Asterozoa</taxon>
        <taxon>Asteroidea</taxon>
        <taxon>Valvatacea</taxon>
        <taxon>Valvatida</taxon>
        <taxon>Asterinidae</taxon>
        <taxon>Patiria</taxon>
    </lineage>
</organism>
<feature type="domain" description="Endonuclease/exonuclease/phosphatase" evidence="2">
    <location>
        <begin position="195"/>
        <end position="308"/>
    </location>
</feature>
<dbReference type="EnsemblMetazoa" id="XM_038190780.1">
    <property type="protein sequence ID" value="XP_038046708.1"/>
    <property type="gene ID" value="LOC119720913"/>
</dbReference>
<dbReference type="SUPFAM" id="SSF56219">
    <property type="entry name" value="DNase I-like"/>
    <property type="match status" value="1"/>
</dbReference>
<keyword evidence="1" id="KW-0732">Signal</keyword>
<dbReference type="OrthoDB" id="7701049at2759"/>
<feature type="chain" id="PRO_5037149330" description="Endonuclease/exonuclease/phosphatase domain-containing protein" evidence="1">
    <location>
        <begin position="24"/>
        <end position="646"/>
    </location>
</feature>
<name>A0A913Z4E8_PATMI</name>
<dbReference type="GeneID" id="119720913"/>
<dbReference type="GO" id="GO:0003824">
    <property type="term" value="F:catalytic activity"/>
    <property type="evidence" value="ECO:0007669"/>
    <property type="project" value="InterPro"/>
</dbReference>
<sequence length="646" mass="71539">MAASQHALCCALLFIVILVVSSSQDCSFSIPPDGVLVADHFDLSSHGSTDRKSCFNIILAGDIEVNPGPESSGPSIPTEKPTGDTCLQVYLQNVRSLKNKLDVLHSSLVAHLQPGGMFNFFALTETWLTDAVLDAEINIPNYTVFRNDRSNRRGGGVLLGCHNAFECRRRSDLEHDDLELLWVEVRLSNRSKMLFGVFYRPPDSGVQPLENLADTLTNASRHFNTIYIAGDFNLPSLQWDSDSGLAVSSGSIIDDVFVDAVMAAHSLQQVNFSTTRGDNILDLVLCSAQQQVSCETGDDIFASDHNSVRISIQVTAKTKPYDASRPIFNYRKADLCDLQRTIECIPWCLLEATDDCDEATSLFYDFIEAAVIDVVPVVRPRRPSPPWFDGEVRHALKAKERTFRRKKKSPTPANLELFKEARSNFKQIVRGKYANYLSSVAADIGKNPKRFWSFIKTRSCSRQHALPSVLRNETSGFEAADSAGKAALLMDCFQSVYVPASSDESDATMPVLQSSNLDAMPAISITKSDVISKLSDIDVSKAIGPDNLSGFVLKSCANVSKVFEKILSEHIMCHVQPAISEQQHGFISGRDCSTNLTSLLQEAYHAVERREQLDVIYTDFSKAFDRVNHDFLLYKLSSYNVHPGPI</sequence>
<dbReference type="AlphaFoldDB" id="A0A913Z4E8"/>
<dbReference type="PANTHER" id="PTHR33395:SF22">
    <property type="entry name" value="REVERSE TRANSCRIPTASE DOMAIN-CONTAINING PROTEIN"/>
    <property type="match status" value="1"/>
</dbReference>
<dbReference type="RefSeq" id="XP_038046708.1">
    <property type="nucleotide sequence ID" value="XM_038190780.1"/>
</dbReference>
<keyword evidence="4" id="KW-1185">Reference proteome</keyword>
<protein>
    <recommendedName>
        <fullName evidence="2">Endonuclease/exonuclease/phosphatase domain-containing protein</fullName>
    </recommendedName>
</protein>